<protein>
    <submittedName>
        <fullName evidence="10">Iron ABC transporter permease</fullName>
    </submittedName>
</protein>
<feature type="transmembrane region" description="Helical" evidence="8">
    <location>
        <begin position="65"/>
        <end position="86"/>
    </location>
</feature>
<dbReference type="SUPFAM" id="SSF81345">
    <property type="entry name" value="ABC transporter involved in vitamin B12 uptake, BtuC"/>
    <property type="match status" value="1"/>
</dbReference>
<evidence type="ECO:0000313" key="9">
    <source>
        <dbReference type="EMBL" id="MDN3708768.1"/>
    </source>
</evidence>
<comment type="subcellular location">
    <subcellularLocation>
        <location evidence="1">Cell membrane</location>
        <topology evidence="1">Multi-pass membrane protein</topology>
    </subcellularLocation>
</comment>
<dbReference type="CDD" id="cd06550">
    <property type="entry name" value="TM_ABC_iron-siderophores_like"/>
    <property type="match status" value="1"/>
</dbReference>
<feature type="transmembrane region" description="Helical" evidence="8">
    <location>
        <begin position="287"/>
        <end position="308"/>
    </location>
</feature>
<comment type="caution">
    <text evidence="10">The sequence shown here is derived from an EMBL/GenBank/DDBJ whole genome shotgun (WGS) entry which is preliminary data.</text>
</comment>
<feature type="transmembrane region" description="Helical" evidence="8">
    <location>
        <begin position="98"/>
        <end position="120"/>
    </location>
</feature>
<reference evidence="10" key="3">
    <citation type="submission" date="2023-06" db="EMBL/GenBank/DDBJ databases">
        <authorList>
            <person name="Lucena T."/>
            <person name="Sun Q."/>
        </authorList>
    </citation>
    <scope>NUCLEOTIDE SEQUENCE</scope>
    <source>
        <strain evidence="10">CECT 7184</strain>
    </source>
</reference>
<dbReference type="EMBL" id="JAUFQU010000001">
    <property type="protein sequence ID" value="MDN3708768.1"/>
    <property type="molecule type" value="Genomic_DNA"/>
</dbReference>
<feature type="transmembrane region" description="Helical" evidence="8">
    <location>
        <begin position="320"/>
        <end position="339"/>
    </location>
</feature>
<comment type="similarity">
    <text evidence="2">Belongs to the binding-protein-dependent transport system permease family. FecCD subfamily.</text>
</comment>
<evidence type="ECO:0000256" key="2">
    <source>
        <dbReference type="ARBA" id="ARBA00007935"/>
    </source>
</evidence>
<evidence type="ECO:0000256" key="5">
    <source>
        <dbReference type="ARBA" id="ARBA00022692"/>
    </source>
</evidence>
<dbReference type="InterPro" id="IPR037294">
    <property type="entry name" value="ABC_BtuC-like"/>
</dbReference>
<evidence type="ECO:0000256" key="3">
    <source>
        <dbReference type="ARBA" id="ARBA00022448"/>
    </source>
</evidence>
<keyword evidence="3" id="KW-0813">Transport</keyword>
<name>A0ABT8D0A5_9FLAO</name>
<keyword evidence="4" id="KW-1003">Cell membrane</keyword>
<sequence>MQKKVQLYRLLLILLLITLVVISLFVGAYNFENSVLNTFLNLFTGSEGISASDHFVLFQLRMPRIIMAILIGSALAVAGTCLQGMFKNPLASPDLIGITSGAVLFAAVTIVLGASIRPFIPEALHYSLISIMAFVGAILTMSFVYKMSTTNGRTNVVILLLSGVAITALTGAATGMLTYLSTDEELRNLTFWTLGSLAGANWTKNLVLAIVVITGLLFLVGKGKALNAMMLGERDAQHLGIDVEKTKKQIVIFSALMVGTAVSFAGTIGFVGLIVPYILRLLFKSNYTVILPLSIILGSIIMVLADTISRVIVQPAELPIGILTAIMGAPVFIAILIRFKKTL</sequence>
<gene>
    <name evidence="9" type="ORF">QW060_16825</name>
    <name evidence="10" type="ORF">QW060_20210</name>
</gene>
<dbReference type="Proteomes" id="UP001242368">
    <property type="component" value="Unassembled WGS sequence"/>
</dbReference>
<dbReference type="PANTHER" id="PTHR30472">
    <property type="entry name" value="FERRIC ENTEROBACTIN TRANSPORT SYSTEM PERMEASE PROTEIN"/>
    <property type="match status" value="1"/>
</dbReference>
<keyword evidence="6 8" id="KW-1133">Transmembrane helix</keyword>
<feature type="transmembrane region" description="Helical" evidence="8">
    <location>
        <begin position="7"/>
        <end position="31"/>
    </location>
</feature>
<dbReference type="PANTHER" id="PTHR30472:SF25">
    <property type="entry name" value="ABC TRANSPORTER PERMEASE PROTEIN MJ0876-RELATED"/>
    <property type="match status" value="1"/>
</dbReference>
<accession>A0ABT8D0A5</accession>
<keyword evidence="7 8" id="KW-0472">Membrane</keyword>
<evidence type="ECO:0000256" key="7">
    <source>
        <dbReference type="ARBA" id="ARBA00023136"/>
    </source>
</evidence>
<reference evidence="11" key="2">
    <citation type="journal article" date="2019" name="Int. J. Syst. Evol. Microbiol.">
        <title>The Global Catalogue of Microorganisms (GCM) 10K type strain sequencing project: providing services to taxonomists for standard genome sequencing and annotation.</title>
        <authorList>
            <consortium name="The Broad Institute Genomics Platform"/>
            <consortium name="The Broad Institute Genome Sequencing Center for Infectious Disease"/>
            <person name="Wu L."/>
            <person name="Ma J."/>
        </authorList>
    </citation>
    <scope>NUCLEOTIDE SEQUENCE [LARGE SCALE GENOMIC DNA]</scope>
    <source>
        <strain evidence="11">CECT 7184</strain>
    </source>
</reference>
<dbReference type="InterPro" id="IPR000522">
    <property type="entry name" value="ABC_transptr_permease_BtuC"/>
</dbReference>
<evidence type="ECO:0000256" key="1">
    <source>
        <dbReference type="ARBA" id="ARBA00004651"/>
    </source>
</evidence>
<dbReference type="RefSeq" id="WP_290364619.1">
    <property type="nucleotide sequence ID" value="NZ_JAUFQU010000001.1"/>
</dbReference>
<evidence type="ECO:0000313" key="10">
    <source>
        <dbReference type="EMBL" id="MDN3709343.1"/>
    </source>
</evidence>
<dbReference type="Gene3D" id="1.10.3470.10">
    <property type="entry name" value="ABC transporter involved in vitamin B12 uptake, BtuC"/>
    <property type="match status" value="1"/>
</dbReference>
<feature type="transmembrane region" description="Helical" evidence="8">
    <location>
        <begin position="202"/>
        <end position="220"/>
    </location>
</feature>
<organism evidence="10 11">
    <name type="scientific">Paenimyroides ceti</name>
    <dbReference type="NCBI Taxonomy" id="395087"/>
    <lineage>
        <taxon>Bacteria</taxon>
        <taxon>Pseudomonadati</taxon>
        <taxon>Bacteroidota</taxon>
        <taxon>Flavobacteriia</taxon>
        <taxon>Flavobacteriales</taxon>
        <taxon>Flavobacteriaceae</taxon>
        <taxon>Paenimyroides</taxon>
    </lineage>
</organism>
<reference evidence="10" key="1">
    <citation type="journal article" date="2014" name="Int. J. Syst. Evol. Microbiol.">
        <title>Complete genome of a new Firmicutes species belonging to the dominant human colonic microbiota ('Ruminococcus bicirculans') reveals two chromosomes and a selective capacity to utilize plant glucans.</title>
        <authorList>
            <consortium name="NISC Comparative Sequencing Program"/>
            <person name="Wegmann U."/>
            <person name="Louis P."/>
            <person name="Goesmann A."/>
            <person name="Henrissat B."/>
            <person name="Duncan S.H."/>
            <person name="Flint H.J."/>
        </authorList>
    </citation>
    <scope>NUCLEOTIDE SEQUENCE</scope>
    <source>
        <strain evidence="10">CECT 7184</strain>
    </source>
</reference>
<proteinExistence type="inferred from homology"/>
<evidence type="ECO:0000256" key="8">
    <source>
        <dbReference type="SAM" id="Phobius"/>
    </source>
</evidence>
<keyword evidence="11" id="KW-1185">Reference proteome</keyword>
<evidence type="ECO:0000313" key="11">
    <source>
        <dbReference type="Proteomes" id="UP001242368"/>
    </source>
</evidence>
<dbReference type="Pfam" id="PF01032">
    <property type="entry name" value="FecCD"/>
    <property type="match status" value="1"/>
</dbReference>
<keyword evidence="5 8" id="KW-0812">Transmembrane</keyword>
<feature type="transmembrane region" description="Helical" evidence="8">
    <location>
        <begin position="250"/>
        <end position="275"/>
    </location>
</feature>
<evidence type="ECO:0000256" key="6">
    <source>
        <dbReference type="ARBA" id="ARBA00022989"/>
    </source>
</evidence>
<feature type="transmembrane region" description="Helical" evidence="8">
    <location>
        <begin position="126"/>
        <end position="145"/>
    </location>
</feature>
<feature type="transmembrane region" description="Helical" evidence="8">
    <location>
        <begin position="157"/>
        <end position="182"/>
    </location>
</feature>
<dbReference type="EMBL" id="JAUFQU010000031">
    <property type="protein sequence ID" value="MDN3709343.1"/>
    <property type="molecule type" value="Genomic_DNA"/>
</dbReference>
<evidence type="ECO:0000256" key="4">
    <source>
        <dbReference type="ARBA" id="ARBA00022475"/>
    </source>
</evidence>